<keyword evidence="3" id="KW-1185">Reference proteome</keyword>
<evidence type="ECO:0000313" key="1">
    <source>
        <dbReference type="EMBL" id="KRX92081.1"/>
    </source>
</evidence>
<gene>
    <name evidence="2" type="ORF">T4B_6512</name>
    <name evidence="1" type="ORF">T4E_4742</name>
</gene>
<dbReference type="Proteomes" id="UP000054815">
    <property type="component" value="Unassembled WGS sequence"/>
</dbReference>
<sequence length="47" mass="5206">MSSWEDGCLPVVSTNVRDYTAHCWTASLRSQPLPAGSNSTKPFAWLH</sequence>
<dbReference type="EMBL" id="JYDS01000069">
    <property type="protein sequence ID" value="KRZ27575.1"/>
    <property type="molecule type" value="Genomic_DNA"/>
</dbReference>
<evidence type="ECO:0000313" key="4">
    <source>
        <dbReference type="Proteomes" id="UP000054815"/>
    </source>
</evidence>
<proteinExistence type="predicted"/>
<evidence type="ECO:0000313" key="3">
    <source>
        <dbReference type="Proteomes" id="UP000054805"/>
    </source>
</evidence>
<reference evidence="3 4" key="1">
    <citation type="submission" date="2015-01" db="EMBL/GenBank/DDBJ databases">
        <title>Evolution of Trichinella species and genotypes.</title>
        <authorList>
            <person name="Korhonen P.K."/>
            <person name="Edoardo P."/>
            <person name="Giuseppe L.R."/>
            <person name="Gasser R.B."/>
        </authorList>
    </citation>
    <scope>NUCLEOTIDE SEQUENCE [LARGE SCALE GENOMIC DNA]</scope>
    <source>
        <strain evidence="1">ISS141</strain>
        <strain evidence="2">ISS588</strain>
    </source>
</reference>
<accession>A0A0V0XVI1</accession>
<name>A0A0V0XVI1_TRIPS</name>
<dbReference type="Proteomes" id="UP000054805">
    <property type="component" value="Unassembled WGS sequence"/>
</dbReference>
<dbReference type="AlphaFoldDB" id="A0A0V0XVI1"/>
<evidence type="ECO:0000313" key="2">
    <source>
        <dbReference type="EMBL" id="KRZ27575.1"/>
    </source>
</evidence>
<dbReference type="EMBL" id="JYDU01000120">
    <property type="protein sequence ID" value="KRX92081.1"/>
    <property type="molecule type" value="Genomic_DNA"/>
</dbReference>
<protein>
    <submittedName>
        <fullName evidence="1">Uncharacterized protein</fullName>
    </submittedName>
</protein>
<comment type="caution">
    <text evidence="1">The sequence shown here is derived from an EMBL/GenBank/DDBJ whole genome shotgun (WGS) entry which is preliminary data.</text>
</comment>
<organism evidence="1 4">
    <name type="scientific">Trichinella pseudospiralis</name>
    <name type="common">Parasitic roundworm</name>
    <dbReference type="NCBI Taxonomy" id="6337"/>
    <lineage>
        <taxon>Eukaryota</taxon>
        <taxon>Metazoa</taxon>
        <taxon>Ecdysozoa</taxon>
        <taxon>Nematoda</taxon>
        <taxon>Enoplea</taxon>
        <taxon>Dorylaimia</taxon>
        <taxon>Trichinellida</taxon>
        <taxon>Trichinellidae</taxon>
        <taxon>Trichinella</taxon>
    </lineage>
</organism>